<dbReference type="RefSeq" id="WP_192760962.1">
    <property type="nucleotide sequence ID" value="NZ_JADBDZ010000001.1"/>
</dbReference>
<keyword evidence="2" id="KW-0472">Membrane</keyword>
<feature type="transmembrane region" description="Helical" evidence="2">
    <location>
        <begin position="135"/>
        <end position="159"/>
    </location>
</feature>
<feature type="region of interest" description="Disordered" evidence="1">
    <location>
        <begin position="1"/>
        <end position="20"/>
    </location>
</feature>
<dbReference type="GO" id="GO:0008233">
    <property type="term" value="F:peptidase activity"/>
    <property type="evidence" value="ECO:0007669"/>
    <property type="project" value="UniProtKB-KW"/>
</dbReference>
<organism evidence="3 4">
    <name type="scientific">Actinomadura algeriensis</name>
    <dbReference type="NCBI Taxonomy" id="1679523"/>
    <lineage>
        <taxon>Bacteria</taxon>
        <taxon>Bacillati</taxon>
        <taxon>Actinomycetota</taxon>
        <taxon>Actinomycetes</taxon>
        <taxon>Streptosporangiales</taxon>
        <taxon>Thermomonosporaceae</taxon>
        <taxon>Actinomadura</taxon>
    </lineage>
</organism>
<proteinExistence type="predicted"/>
<feature type="transmembrane region" description="Helical" evidence="2">
    <location>
        <begin position="58"/>
        <end position="80"/>
    </location>
</feature>
<name>A0ABR9JVL2_9ACTN</name>
<accession>A0ABR9JVL2</accession>
<keyword evidence="2" id="KW-1133">Transmembrane helix</keyword>
<dbReference type="GO" id="GO:0006508">
    <property type="term" value="P:proteolysis"/>
    <property type="evidence" value="ECO:0007669"/>
    <property type="project" value="UniProtKB-KW"/>
</dbReference>
<dbReference type="EMBL" id="JADBDZ010000001">
    <property type="protein sequence ID" value="MBE1534611.1"/>
    <property type="molecule type" value="Genomic_DNA"/>
</dbReference>
<feature type="transmembrane region" description="Helical" evidence="2">
    <location>
        <begin position="113"/>
        <end position="129"/>
    </location>
</feature>
<feature type="compositionally biased region" description="Basic and acidic residues" evidence="1">
    <location>
        <begin position="8"/>
        <end position="17"/>
    </location>
</feature>
<keyword evidence="3" id="KW-0378">Hydrolase</keyword>
<evidence type="ECO:0000313" key="3">
    <source>
        <dbReference type="EMBL" id="MBE1534611.1"/>
    </source>
</evidence>
<keyword evidence="4" id="KW-1185">Reference proteome</keyword>
<dbReference type="Proteomes" id="UP000627838">
    <property type="component" value="Unassembled WGS sequence"/>
</dbReference>
<evidence type="ECO:0000256" key="1">
    <source>
        <dbReference type="SAM" id="MobiDB-lite"/>
    </source>
</evidence>
<reference evidence="3 4" key="1">
    <citation type="submission" date="2020-10" db="EMBL/GenBank/DDBJ databases">
        <title>Sequencing the genomes of 1000 actinobacteria strains.</title>
        <authorList>
            <person name="Klenk H.-P."/>
        </authorList>
    </citation>
    <scope>NUCLEOTIDE SEQUENCE [LARGE SCALE GENOMIC DNA]</scope>
    <source>
        <strain evidence="3 4">DSM 46744</strain>
    </source>
</reference>
<evidence type="ECO:0000313" key="4">
    <source>
        <dbReference type="Proteomes" id="UP000627838"/>
    </source>
</evidence>
<feature type="transmembrane region" description="Helical" evidence="2">
    <location>
        <begin position="30"/>
        <end position="52"/>
    </location>
</feature>
<keyword evidence="2" id="KW-0812">Transmembrane</keyword>
<comment type="caution">
    <text evidence="3">The sequence shown here is derived from an EMBL/GenBank/DDBJ whole genome shotgun (WGS) entry which is preliminary data.</text>
</comment>
<keyword evidence="3" id="KW-0645">Protease</keyword>
<sequence length="180" mass="19704">MRRRWHKAQKEGMERGTLHSWHSSRTRRRVTVGAGAAAAAMPWAGTVVSWNLAPSDTAMWWTIGLFLAYVVITIPVTAALNSATRGMTSLAEGDLDERQVADRLRAYTIAHRTMLMVLIVLVVVVLSVQGDRTTFVPIAAVVTGVVALFTTHMTLPVLVAGWRLPDPPPDDEDDLDFDAG</sequence>
<gene>
    <name evidence="3" type="ORF">H4W34_004444</name>
</gene>
<protein>
    <submittedName>
        <fullName evidence="3">Type IV secretory pathway protease TraF</fullName>
    </submittedName>
</protein>
<evidence type="ECO:0000256" key="2">
    <source>
        <dbReference type="SAM" id="Phobius"/>
    </source>
</evidence>